<dbReference type="AlphaFoldDB" id="A0A1I1RUL9"/>
<evidence type="ECO:0000313" key="2">
    <source>
        <dbReference type="EMBL" id="SFD37807.1"/>
    </source>
</evidence>
<proteinExistence type="predicted"/>
<evidence type="ECO:0000259" key="1">
    <source>
        <dbReference type="Pfam" id="PF01935"/>
    </source>
</evidence>
<name>A0A1I1RUL9_9FLAO</name>
<organism evidence="2 3">
    <name type="scientific">Flavobacterium phragmitis</name>
    <dbReference type="NCBI Taxonomy" id="739143"/>
    <lineage>
        <taxon>Bacteria</taxon>
        <taxon>Pseudomonadati</taxon>
        <taxon>Bacteroidota</taxon>
        <taxon>Flavobacteriia</taxon>
        <taxon>Flavobacteriales</taxon>
        <taxon>Flavobacteriaceae</taxon>
        <taxon>Flavobacterium</taxon>
    </lineage>
</organism>
<dbReference type="OrthoDB" id="9806951at2"/>
<dbReference type="Proteomes" id="UP000199672">
    <property type="component" value="Unassembled WGS sequence"/>
</dbReference>
<feature type="domain" description="Helicase HerA central" evidence="1">
    <location>
        <begin position="231"/>
        <end position="309"/>
    </location>
</feature>
<dbReference type="InterPro" id="IPR008571">
    <property type="entry name" value="HerA-like"/>
</dbReference>
<dbReference type="RefSeq" id="WP_091494542.1">
    <property type="nucleotide sequence ID" value="NZ_FOMH01000007.1"/>
</dbReference>
<keyword evidence="3" id="KW-1185">Reference proteome</keyword>
<dbReference type="InterPro" id="IPR027417">
    <property type="entry name" value="P-loop_NTPase"/>
</dbReference>
<protein>
    <recommendedName>
        <fullName evidence="1">Helicase HerA central domain-containing protein</fullName>
    </recommendedName>
</protein>
<gene>
    <name evidence="2" type="ORF">SAMN05216297_107159</name>
</gene>
<reference evidence="3" key="1">
    <citation type="submission" date="2016-10" db="EMBL/GenBank/DDBJ databases">
        <authorList>
            <person name="Varghese N."/>
            <person name="Submissions S."/>
        </authorList>
    </citation>
    <scope>NUCLEOTIDE SEQUENCE [LARGE SCALE GENOMIC DNA]</scope>
    <source>
        <strain evidence="3">CGMCC 1.10370</strain>
    </source>
</reference>
<dbReference type="Pfam" id="PF01935">
    <property type="entry name" value="DUF87"/>
    <property type="match status" value="1"/>
</dbReference>
<dbReference type="PANTHER" id="PTHR42957">
    <property type="entry name" value="HELICASE MJ1565-RELATED"/>
    <property type="match status" value="1"/>
</dbReference>
<dbReference type="STRING" id="739143.SAMN05216297_107159"/>
<sequence>MEQFEKSIDELQNKQPEWDAKSIFSKLIQKDQLVGDLYSINYDEGKVLVHDFHRQKVGGIPSLSFLIATRINPENEIDYKDEDASIILLRVMDAAQIPQDKEAESIRINTSQRISGEVDKNWDGEESMDLNTRHVLSFSGVSCRIVGTFFLEEDENKPHDGLKLKFGSDISNYYSNKGFKIFKPNAEALEEIVNYCDPLNLKSHIEKYGETERVKLGSVRYASTNRKHQQVDNVPVFIYPADLLSQKSALFGMTRTGKSNTTKIISKSVFELRIPKSKEHNSIRIGQIIFDPNGEYANENVQDKDGGGNPNALKNIWRQNFKLKKESDDLKIKFHNEKDPKKKREIWDEIKSIAESEVVTYGILKHPKDPFRRLMKINFFEDDNLQIGKEIIDFKIADQSAQYLKNFRQIAFSKPIESDYDNQGEYQGQLKRYERRCLVYRALLNKAGFTPPKRTVNISGSFSEEIRTAMINHVDTRAPKKQGLINGAGATLGLKDVSWDSLFPAFEGLFHFLSTATFNTFNQNYILNRTNANDDDSTGEGWAEAELESLLEMFNYSKAINLIGGVNIQHTIDVGTDYANDIYKDLLQGKLVIVDQSSGEPELNKSSATRIMWHIFKGNQSAFRNGDEDIKEILVYLEEAHNILPAGNDLDLSDVWVRTAKEGSKYRIGMVYATQEISSIQKNILKNTANWFISHLNNTDETKELKKYYDFADFEPSIRRAQDKGFLRVKTLSNMFVIPVQVDKFEIKTK</sequence>
<dbReference type="Gene3D" id="3.40.50.300">
    <property type="entry name" value="P-loop containing nucleotide triphosphate hydrolases"/>
    <property type="match status" value="2"/>
</dbReference>
<accession>A0A1I1RUL9</accession>
<dbReference type="SUPFAM" id="SSF52540">
    <property type="entry name" value="P-loop containing nucleoside triphosphate hydrolases"/>
    <property type="match status" value="1"/>
</dbReference>
<dbReference type="InterPro" id="IPR002789">
    <property type="entry name" value="HerA_central"/>
</dbReference>
<dbReference type="EMBL" id="FOMH01000007">
    <property type="protein sequence ID" value="SFD37807.1"/>
    <property type="molecule type" value="Genomic_DNA"/>
</dbReference>
<evidence type="ECO:0000313" key="3">
    <source>
        <dbReference type="Proteomes" id="UP000199672"/>
    </source>
</evidence>
<dbReference type="PANTHER" id="PTHR42957:SF1">
    <property type="entry name" value="HELICASE MJ1565-RELATED"/>
    <property type="match status" value="1"/>
</dbReference>